<dbReference type="Proteomes" id="UP000234198">
    <property type="component" value="Unassembled WGS sequence"/>
</dbReference>
<comment type="caution">
    <text evidence="1">The sequence shown here is derived from an EMBL/GenBank/DDBJ whole genome shotgun (WGS) entry which is preliminary data.</text>
</comment>
<dbReference type="AlphaFoldDB" id="A0A2I1I0C4"/>
<name>A0A2I1I0C4_9ACTO</name>
<reference evidence="1 2" key="1">
    <citation type="submission" date="2017-12" db="EMBL/GenBank/DDBJ databases">
        <title>Phylogenetic diversity of female urinary microbiome.</title>
        <authorList>
            <person name="Thomas-White K."/>
            <person name="Wolfe A.J."/>
        </authorList>
    </citation>
    <scope>NUCLEOTIDE SEQUENCE [LARGE SCALE GENOMIC DNA]</scope>
    <source>
        <strain evidence="1 2">UMB0018</strain>
    </source>
</reference>
<gene>
    <name evidence="1" type="ORF">CYJ22_05070</name>
</gene>
<organism evidence="1 2">
    <name type="scientific">Schaalia odontolytica</name>
    <dbReference type="NCBI Taxonomy" id="1660"/>
    <lineage>
        <taxon>Bacteria</taxon>
        <taxon>Bacillati</taxon>
        <taxon>Actinomycetota</taxon>
        <taxon>Actinomycetes</taxon>
        <taxon>Actinomycetales</taxon>
        <taxon>Actinomycetaceae</taxon>
        <taxon>Schaalia</taxon>
    </lineage>
</organism>
<evidence type="ECO:0000313" key="1">
    <source>
        <dbReference type="EMBL" id="PKY64575.1"/>
    </source>
</evidence>
<proteinExistence type="predicted"/>
<dbReference type="OrthoDB" id="3267873at2"/>
<sequence length="63" mass="7094">MTHQFFAGDSELFGELVDTQLCHISPFRKRLRSGDALLILLAAHRWVLIGCPSASNPLPFSRR</sequence>
<protein>
    <submittedName>
        <fullName evidence="1">Uncharacterized protein</fullName>
    </submittedName>
</protein>
<accession>A0A2I1I0C4</accession>
<evidence type="ECO:0000313" key="2">
    <source>
        <dbReference type="Proteomes" id="UP000234198"/>
    </source>
</evidence>
<dbReference type="EMBL" id="PKKM01000006">
    <property type="protein sequence ID" value="PKY64575.1"/>
    <property type="molecule type" value="Genomic_DNA"/>
</dbReference>